<evidence type="ECO:0000313" key="3">
    <source>
        <dbReference type="EMBL" id="MDE5412188.1"/>
    </source>
</evidence>
<keyword evidence="3" id="KW-0378">Hydrolase</keyword>
<feature type="transmembrane region" description="Helical" evidence="1">
    <location>
        <begin position="29"/>
        <end position="49"/>
    </location>
</feature>
<feature type="transmembrane region" description="Helical" evidence="1">
    <location>
        <begin position="138"/>
        <end position="166"/>
    </location>
</feature>
<gene>
    <name evidence="3" type="ORF">N7Z68_02150</name>
</gene>
<evidence type="ECO:0000256" key="1">
    <source>
        <dbReference type="SAM" id="Phobius"/>
    </source>
</evidence>
<accession>A0ABT5V9Q0</accession>
<keyword evidence="1" id="KW-0472">Membrane</keyword>
<keyword evidence="1" id="KW-0812">Transmembrane</keyword>
<feature type="transmembrane region" description="Helical" evidence="1">
    <location>
        <begin position="61"/>
        <end position="85"/>
    </location>
</feature>
<feature type="transmembrane region" description="Helical" evidence="1">
    <location>
        <begin position="105"/>
        <end position="126"/>
    </location>
</feature>
<keyword evidence="3" id="KW-0482">Metalloprotease</keyword>
<reference evidence="3" key="1">
    <citation type="submission" date="2024-05" db="EMBL/GenBank/DDBJ databases">
        <title>Alkalihalobacillus sp. strain MEB203 novel alkaliphilic bacterium from Lonar Lake, India.</title>
        <authorList>
            <person name="Joshi A."/>
            <person name="Thite S."/>
            <person name="Mengade P."/>
        </authorList>
    </citation>
    <scope>NUCLEOTIDE SEQUENCE</scope>
    <source>
        <strain evidence="3">MEB 203</strain>
    </source>
</reference>
<organism evidence="3 4">
    <name type="scientific">Alkalihalobacterium chitinilyticum</name>
    <dbReference type="NCBI Taxonomy" id="2980103"/>
    <lineage>
        <taxon>Bacteria</taxon>
        <taxon>Bacillati</taxon>
        <taxon>Bacillota</taxon>
        <taxon>Bacilli</taxon>
        <taxon>Bacillales</taxon>
        <taxon>Bacillaceae</taxon>
        <taxon>Alkalihalobacterium</taxon>
    </lineage>
</organism>
<keyword evidence="4" id="KW-1185">Reference proteome</keyword>
<feature type="transmembrane region" description="Helical" evidence="1">
    <location>
        <begin position="5"/>
        <end position="23"/>
    </location>
</feature>
<comment type="caution">
    <text evidence="3">The sequence shown here is derived from an EMBL/GenBank/DDBJ whole genome shotgun (WGS) entry which is preliminary data.</text>
</comment>
<feature type="transmembrane region" description="Helical" evidence="1">
    <location>
        <begin position="181"/>
        <end position="201"/>
    </location>
</feature>
<dbReference type="RefSeq" id="WP_275116807.1">
    <property type="nucleotide sequence ID" value="NZ_JAOTPO010000001.1"/>
</dbReference>
<keyword evidence="3" id="KW-0645">Protease</keyword>
<dbReference type="InterPro" id="IPR003675">
    <property type="entry name" value="Rce1/LyrA-like_dom"/>
</dbReference>
<dbReference type="EMBL" id="JAOTPO010000001">
    <property type="protein sequence ID" value="MDE5412188.1"/>
    <property type="molecule type" value="Genomic_DNA"/>
</dbReference>
<sequence>MNQQFIQLVTGLIIAHLLLWASFAWQPVSFWIIFSFALFILIGISIGFGSINSRMITFGQLLLAVGSGVGLYALFTFGKFLIGWLNLPFLTQLNALYALVQPIEWWHFLVLFLIVIPGEELFWRGFVFQKLRFWMKPVPAIFISTVLYAVAHIYAGTLLLLVAALVAGPVWSYLYYRTENMVIPIVSHSIFNLFLLVLFPLL</sequence>
<keyword evidence="1" id="KW-1133">Transmembrane helix</keyword>
<dbReference type="Proteomes" id="UP001148125">
    <property type="component" value="Unassembled WGS sequence"/>
</dbReference>
<protein>
    <submittedName>
        <fullName evidence="3">CPBP family intramembrane metalloprotease</fullName>
    </submittedName>
</protein>
<evidence type="ECO:0000259" key="2">
    <source>
        <dbReference type="Pfam" id="PF02517"/>
    </source>
</evidence>
<name>A0ABT5V9Q0_9BACI</name>
<dbReference type="GO" id="GO:0008237">
    <property type="term" value="F:metallopeptidase activity"/>
    <property type="evidence" value="ECO:0007669"/>
    <property type="project" value="UniProtKB-KW"/>
</dbReference>
<proteinExistence type="predicted"/>
<feature type="domain" description="CAAX prenyl protease 2/Lysostaphin resistance protein A-like" evidence="2">
    <location>
        <begin position="104"/>
        <end position="194"/>
    </location>
</feature>
<evidence type="ECO:0000313" key="4">
    <source>
        <dbReference type="Proteomes" id="UP001148125"/>
    </source>
</evidence>
<dbReference type="Pfam" id="PF02517">
    <property type="entry name" value="Rce1-like"/>
    <property type="match status" value="1"/>
</dbReference>